<accession>A0A923HD42</accession>
<dbReference type="RefSeq" id="WP_186563681.1">
    <property type="nucleotide sequence ID" value="NZ_JACNMF010000005.1"/>
</dbReference>
<comment type="caution">
    <text evidence="1">The sequence shown here is derived from an EMBL/GenBank/DDBJ whole genome shotgun (WGS) entry which is preliminary data.</text>
</comment>
<gene>
    <name evidence="1" type="ORF">H7U19_14990</name>
</gene>
<proteinExistence type="predicted"/>
<organism evidence="1 2">
    <name type="scientific">Hyunsoonleella aquatilis</name>
    <dbReference type="NCBI Taxonomy" id="2762758"/>
    <lineage>
        <taxon>Bacteria</taxon>
        <taxon>Pseudomonadati</taxon>
        <taxon>Bacteroidota</taxon>
        <taxon>Flavobacteriia</taxon>
        <taxon>Flavobacteriales</taxon>
        <taxon>Flavobacteriaceae</taxon>
    </lineage>
</organism>
<evidence type="ECO:0000313" key="1">
    <source>
        <dbReference type="EMBL" id="MBC3759717.1"/>
    </source>
</evidence>
<evidence type="ECO:0000313" key="2">
    <source>
        <dbReference type="Proteomes" id="UP000656244"/>
    </source>
</evidence>
<protein>
    <submittedName>
        <fullName evidence="1">Uncharacterized protein</fullName>
    </submittedName>
</protein>
<dbReference type="Proteomes" id="UP000656244">
    <property type="component" value="Unassembled WGS sequence"/>
</dbReference>
<dbReference type="AlphaFoldDB" id="A0A923HD42"/>
<dbReference type="EMBL" id="JACNMF010000005">
    <property type="protein sequence ID" value="MBC3759717.1"/>
    <property type="molecule type" value="Genomic_DNA"/>
</dbReference>
<reference evidence="1" key="1">
    <citation type="submission" date="2020-08" db="EMBL/GenBank/DDBJ databases">
        <title>Hyunsoonleella sp. strain SJ7 genome sequencing and assembly.</title>
        <authorList>
            <person name="Kim I."/>
        </authorList>
    </citation>
    <scope>NUCLEOTIDE SEQUENCE</scope>
    <source>
        <strain evidence="1">SJ7</strain>
    </source>
</reference>
<sequence>MPIDFNRIEEIADSCKIISNSPSLDEIRRDQELFKLKKEAIDIFNSKDLEIYVNEILIYVYDNALKLAKNHWELTKEELKSKYPYLNNRDLKKKAKEIIADEFANDGSLLCEGFSYCKVSEKDDKLLKLSQFIIQQNKRKTSFTKGLNNILNLKLDFENTIALNYLITNNFLEHNSEAIEIRMLFYGGNSQFQKIIGFLVYKKYVHEVEEAFRWVRPPEGNSLKAIKSLEHFAAFLIKNNFISPDYRQNQLTNTLGSFFQLKIHNQNVSTILNKLNSNSISHKDQDYQDLFIDLKKL</sequence>
<keyword evidence="2" id="KW-1185">Reference proteome</keyword>
<name>A0A923HD42_9FLAO</name>